<keyword evidence="1" id="KW-0808">Transferase</keyword>
<organism evidence="1 2">
    <name type="scientific">Amycolatopsis bartoniae</name>
    <dbReference type="NCBI Taxonomy" id="941986"/>
    <lineage>
        <taxon>Bacteria</taxon>
        <taxon>Bacillati</taxon>
        <taxon>Actinomycetota</taxon>
        <taxon>Actinomycetes</taxon>
        <taxon>Pseudonocardiales</taxon>
        <taxon>Pseudonocardiaceae</taxon>
        <taxon>Amycolatopsis</taxon>
    </lineage>
</organism>
<comment type="caution">
    <text evidence="1">The sequence shown here is derived from an EMBL/GenBank/DDBJ whole genome shotgun (WGS) entry which is preliminary data.</text>
</comment>
<dbReference type="EMBL" id="BNAV01000002">
    <property type="protein sequence ID" value="GHF43720.1"/>
    <property type="molecule type" value="Genomic_DNA"/>
</dbReference>
<dbReference type="Proteomes" id="UP000658656">
    <property type="component" value="Unassembled WGS sequence"/>
</dbReference>
<name>A0A8H9IU85_9PSEU</name>
<evidence type="ECO:0000313" key="1">
    <source>
        <dbReference type="EMBL" id="GHF43720.1"/>
    </source>
</evidence>
<dbReference type="AlphaFoldDB" id="A0A8H9IU85"/>
<reference evidence="1" key="2">
    <citation type="submission" date="2020-09" db="EMBL/GenBank/DDBJ databases">
        <authorList>
            <person name="Sun Q."/>
            <person name="Zhou Y."/>
        </authorList>
    </citation>
    <scope>NUCLEOTIDE SEQUENCE</scope>
    <source>
        <strain evidence="1">CGMCC 4.7679</strain>
    </source>
</reference>
<keyword evidence="2" id="KW-1185">Reference proteome</keyword>
<dbReference type="InterPro" id="IPR058532">
    <property type="entry name" value="YjbR/MT2646/Rv2570-like"/>
</dbReference>
<evidence type="ECO:0000313" key="2">
    <source>
        <dbReference type="Proteomes" id="UP000658656"/>
    </source>
</evidence>
<dbReference type="GO" id="GO:0016740">
    <property type="term" value="F:transferase activity"/>
    <property type="evidence" value="ECO:0007669"/>
    <property type="project" value="UniProtKB-KW"/>
</dbReference>
<dbReference type="Pfam" id="PF04237">
    <property type="entry name" value="YjbR"/>
    <property type="match status" value="1"/>
</dbReference>
<protein>
    <submittedName>
        <fullName evidence="1">Phosphoribosylglycinamide formyltransferase</fullName>
    </submittedName>
</protein>
<accession>A0A8H9IU85</accession>
<sequence length="122" mass="14087">MDTPDMDPLEELRRLCLALPETTERLSHDEPTWFVRGKKTVVMYAGHHHDDRVAFWCPAPPGVQEELVAQEPDRFFRPPYVGHRGWLGVWLDVPVDWAEIRAIVVEAYRMVAPKKLLAELDG</sequence>
<gene>
    <name evidence="1" type="ORF">GCM10017566_15700</name>
</gene>
<proteinExistence type="predicted"/>
<dbReference type="Gene3D" id="3.90.1150.30">
    <property type="match status" value="1"/>
</dbReference>
<dbReference type="InterPro" id="IPR038056">
    <property type="entry name" value="YjbR-like_sf"/>
</dbReference>
<dbReference type="SUPFAM" id="SSF142906">
    <property type="entry name" value="YjbR-like"/>
    <property type="match status" value="1"/>
</dbReference>
<reference evidence="1" key="1">
    <citation type="journal article" date="2014" name="Int. J. Syst. Evol. Microbiol.">
        <title>Complete genome sequence of Corynebacterium casei LMG S-19264T (=DSM 44701T), isolated from a smear-ripened cheese.</title>
        <authorList>
            <consortium name="US DOE Joint Genome Institute (JGI-PGF)"/>
            <person name="Walter F."/>
            <person name="Albersmeier A."/>
            <person name="Kalinowski J."/>
            <person name="Ruckert C."/>
        </authorList>
    </citation>
    <scope>NUCLEOTIDE SEQUENCE</scope>
    <source>
        <strain evidence="1">CGMCC 4.7679</strain>
    </source>
</reference>